<evidence type="ECO:0000256" key="5">
    <source>
        <dbReference type="ARBA" id="ARBA00020963"/>
    </source>
</evidence>
<evidence type="ECO:0000256" key="14">
    <source>
        <dbReference type="ARBA" id="ARBA00048555"/>
    </source>
</evidence>
<accession>A0A537JDE7</accession>
<dbReference type="GO" id="GO:0008817">
    <property type="term" value="F:corrinoid adenosyltransferase activity"/>
    <property type="evidence" value="ECO:0007669"/>
    <property type="project" value="UniProtKB-UniRule"/>
</dbReference>
<evidence type="ECO:0000313" key="19">
    <source>
        <dbReference type="EMBL" id="TMI81577.1"/>
    </source>
</evidence>
<evidence type="ECO:0000256" key="1">
    <source>
        <dbReference type="ARBA" id="ARBA00004496"/>
    </source>
</evidence>
<evidence type="ECO:0000256" key="17">
    <source>
        <dbReference type="SAM" id="MobiDB-lite"/>
    </source>
</evidence>
<evidence type="ECO:0000256" key="2">
    <source>
        <dbReference type="ARBA" id="ARBA00005121"/>
    </source>
</evidence>
<evidence type="ECO:0000256" key="16">
    <source>
        <dbReference type="RuleBase" id="RU366026"/>
    </source>
</evidence>
<dbReference type="Gene3D" id="1.20.1200.10">
    <property type="entry name" value="Cobalamin adenosyltransferase-like"/>
    <property type="match status" value="1"/>
</dbReference>
<evidence type="ECO:0000256" key="7">
    <source>
        <dbReference type="ARBA" id="ARBA00022573"/>
    </source>
</evidence>
<dbReference type="Proteomes" id="UP000320048">
    <property type="component" value="Unassembled WGS sequence"/>
</dbReference>
<organism evidence="19 20">
    <name type="scientific">Candidatus Segetimicrobium genomatis</name>
    <dbReference type="NCBI Taxonomy" id="2569760"/>
    <lineage>
        <taxon>Bacteria</taxon>
        <taxon>Bacillati</taxon>
        <taxon>Candidatus Sysuimicrobiota</taxon>
        <taxon>Candidatus Sysuimicrobiia</taxon>
        <taxon>Candidatus Sysuimicrobiales</taxon>
        <taxon>Candidatus Segetimicrobiaceae</taxon>
        <taxon>Candidatus Segetimicrobium</taxon>
    </lineage>
</organism>
<keyword evidence="6" id="KW-0963">Cytoplasm</keyword>
<protein>
    <recommendedName>
        <fullName evidence="5 16">Corrinoid adenosyltransferase</fullName>
        <ecNumber evidence="4 16">2.5.1.17</ecNumber>
    </recommendedName>
    <alternativeName>
        <fullName evidence="11 16">Cob(II)alamin adenosyltransferase</fullName>
    </alternativeName>
    <alternativeName>
        <fullName evidence="13 16">Cob(II)yrinic acid a,c-diamide adenosyltransferase</fullName>
    </alternativeName>
    <alternativeName>
        <fullName evidence="12 16">Cobinamide/cobalamin adenosyltransferase</fullName>
    </alternativeName>
</protein>
<dbReference type="GO" id="GO:0009236">
    <property type="term" value="P:cobalamin biosynthetic process"/>
    <property type="evidence" value="ECO:0007669"/>
    <property type="project" value="UniProtKB-UniRule"/>
</dbReference>
<comment type="subcellular location">
    <subcellularLocation>
        <location evidence="1">Cytoplasm</location>
    </subcellularLocation>
</comment>
<dbReference type="InterPro" id="IPR016030">
    <property type="entry name" value="CblAdoTrfase-like"/>
</dbReference>
<dbReference type="AlphaFoldDB" id="A0A537JDE7"/>
<comment type="pathway">
    <text evidence="2 16">Cofactor biosynthesis; adenosylcobalamin biosynthesis; adenosylcobalamin from cob(II)yrinate a,c-diamide: step 2/7.</text>
</comment>
<evidence type="ECO:0000256" key="9">
    <source>
        <dbReference type="ARBA" id="ARBA00022741"/>
    </source>
</evidence>
<evidence type="ECO:0000313" key="20">
    <source>
        <dbReference type="Proteomes" id="UP000320048"/>
    </source>
</evidence>
<feature type="domain" description="Cobalamin adenosyltransferase-like" evidence="18">
    <location>
        <begin position="57"/>
        <end position="222"/>
    </location>
</feature>
<dbReference type="PANTHER" id="PTHR12213:SF0">
    <property type="entry name" value="CORRINOID ADENOSYLTRANSFERASE MMAB"/>
    <property type="match status" value="1"/>
</dbReference>
<dbReference type="GO" id="GO:0005524">
    <property type="term" value="F:ATP binding"/>
    <property type="evidence" value="ECO:0007669"/>
    <property type="project" value="UniProtKB-UniRule"/>
</dbReference>
<keyword evidence="9 16" id="KW-0547">Nucleotide-binding</keyword>
<feature type="compositionally biased region" description="Polar residues" evidence="17">
    <location>
        <begin position="51"/>
        <end position="62"/>
    </location>
</feature>
<sequence length="238" mass="25528">MTSPGAGSPSTASSGCDTFWHGSAPTWLPVRARVRLRPPRGAGRESRRANESSVTRIYTRTGDSGETGLFGGARVSKDHPRVRAYGSVDELNAVLGLARAAGPSQEIDAILERLQHQLFDLGAELATPDAADRAGGHIARATPERVAALERDIDRFQDRLPPLRQFVLPGGTPAASALHHARTVARRAERAIVRLASSEPVNPELLKYVNRLSDLLFVLARAANHAAGRAEPTWTPSA</sequence>
<dbReference type="Pfam" id="PF01923">
    <property type="entry name" value="Cob_adeno_trans"/>
    <property type="match status" value="1"/>
</dbReference>
<dbReference type="InterPro" id="IPR029499">
    <property type="entry name" value="PduO-typ"/>
</dbReference>
<evidence type="ECO:0000256" key="4">
    <source>
        <dbReference type="ARBA" id="ARBA00012454"/>
    </source>
</evidence>
<keyword evidence="7 16" id="KW-0169">Cobalamin biosynthesis</keyword>
<keyword evidence="8 16" id="KW-0808">Transferase</keyword>
<evidence type="ECO:0000256" key="11">
    <source>
        <dbReference type="ARBA" id="ARBA00031529"/>
    </source>
</evidence>
<dbReference type="SUPFAM" id="SSF89028">
    <property type="entry name" value="Cobalamin adenosyltransferase-like"/>
    <property type="match status" value="1"/>
</dbReference>
<dbReference type="PANTHER" id="PTHR12213">
    <property type="entry name" value="CORRINOID ADENOSYLTRANSFERASE"/>
    <property type="match status" value="1"/>
</dbReference>
<comment type="catalytic activity">
    <reaction evidence="15 16">
        <text>2 cob(II)alamin + reduced [electron-transfer flavoprotein] + 2 ATP = 2 adenosylcob(III)alamin + 2 triphosphate + oxidized [electron-transfer flavoprotein] + 3 H(+)</text>
        <dbReference type="Rhea" id="RHEA:28671"/>
        <dbReference type="Rhea" id="RHEA-COMP:10685"/>
        <dbReference type="Rhea" id="RHEA-COMP:10686"/>
        <dbReference type="ChEBI" id="CHEBI:15378"/>
        <dbReference type="ChEBI" id="CHEBI:16304"/>
        <dbReference type="ChEBI" id="CHEBI:18036"/>
        <dbReference type="ChEBI" id="CHEBI:18408"/>
        <dbReference type="ChEBI" id="CHEBI:30616"/>
        <dbReference type="ChEBI" id="CHEBI:57692"/>
        <dbReference type="ChEBI" id="CHEBI:58307"/>
        <dbReference type="EC" id="2.5.1.17"/>
    </reaction>
</comment>
<name>A0A537JDE7_9BACT</name>
<dbReference type="InterPro" id="IPR036451">
    <property type="entry name" value="CblAdoTrfase-like_sf"/>
</dbReference>
<dbReference type="UniPathway" id="UPA00148">
    <property type="reaction ID" value="UER00233"/>
</dbReference>
<evidence type="ECO:0000256" key="13">
    <source>
        <dbReference type="ARBA" id="ARBA00033354"/>
    </source>
</evidence>
<dbReference type="NCBIfam" id="TIGR00636">
    <property type="entry name" value="PduO_Nterm"/>
    <property type="match status" value="1"/>
</dbReference>
<reference evidence="19 20" key="1">
    <citation type="journal article" date="2019" name="Nat. Microbiol.">
        <title>Mediterranean grassland soil C-N compound turnover is dependent on rainfall and depth, and is mediated by genomically divergent microorganisms.</title>
        <authorList>
            <person name="Diamond S."/>
            <person name="Andeer P.F."/>
            <person name="Li Z."/>
            <person name="Crits-Christoph A."/>
            <person name="Burstein D."/>
            <person name="Anantharaman K."/>
            <person name="Lane K.R."/>
            <person name="Thomas B.C."/>
            <person name="Pan C."/>
            <person name="Northen T.R."/>
            <person name="Banfield J.F."/>
        </authorList>
    </citation>
    <scope>NUCLEOTIDE SEQUENCE [LARGE SCALE GENOMIC DNA]</scope>
    <source>
        <strain evidence="19">NP_7</strain>
    </source>
</reference>
<comment type="similarity">
    <text evidence="3 16">Belongs to the Cob(I)alamin adenosyltransferase family.</text>
</comment>
<evidence type="ECO:0000259" key="18">
    <source>
        <dbReference type="Pfam" id="PF01923"/>
    </source>
</evidence>
<dbReference type="EMBL" id="VBAO01000164">
    <property type="protein sequence ID" value="TMI81577.1"/>
    <property type="molecule type" value="Genomic_DNA"/>
</dbReference>
<feature type="region of interest" description="Disordered" evidence="17">
    <location>
        <begin position="36"/>
        <end position="62"/>
    </location>
</feature>
<comment type="caution">
    <text evidence="19">The sequence shown here is derived from an EMBL/GenBank/DDBJ whole genome shotgun (WGS) entry which is preliminary data.</text>
</comment>
<comment type="catalytic activity">
    <reaction evidence="14 16">
        <text>2 cob(II)yrinate a,c diamide + reduced [electron-transfer flavoprotein] + 2 ATP = 2 adenosylcob(III)yrinate a,c-diamide + 2 triphosphate + oxidized [electron-transfer flavoprotein] + 3 H(+)</text>
        <dbReference type="Rhea" id="RHEA:11528"/>
        <dbReference type="Rhea" id="RHEA-COMP:10685"/>
        <dbReference type="Rhea" id="RHEA-COMP:10686"/>
        <dbReference type="ChEBI" id="CHEBI:15378"/>
        <dbReference type="ChEBI" id="CHEBI:18036"/>
        <dbReference type="ChEBI" id="CHEBI:30616"/>
        <dbReference type="ChEBI" id="CHEBI:57692"/>
        <dbReference type="ChEBI" id="CHEBI:58307"/>
        <dbReference type="ChEBI" id="CHEBI:58503"/>
        <dbReference type="ChEBI" id="CHEBI:58537"/>
        <dbReference type="EC" id="2.5.1.17"/>
    </reaction>
</comment>
<keyword evidence="10 16" id="KW-0067">ATP-binding</keyword>
<evidence type="ECO:0000256" key="15">
    <source>
        <dbReference type="ARBA" id="ARBA00048692"/>
    </source>
</evidence>
<proteinExistence type="inferred from homology"/>
<dbReference type="FunFam" id="1.20.1200.10:FF:000003">
    <property type="entry name" value="ATP:cob(I)alamin adenosyltransferase"/>
    <property type="match status" value="1"/>
</dbReference>
<evidence type="ECO:0000256" key="8">
    <source>
        <dbReference type="ARBA" id="ARBA00022679"/>
    </source>
</evidence>
<dbReference type="EC" id="2.5.1.17" evidence="4 16"/>
<evidence type="ECO:0000256" key="12">
    <source>
        <dbReference type="ARBA" id="ARBA00033334"/>
    </source>
</evidence>
<gene>
    <name evidence="19" type="ORF">E6H04_06320</name>
</gene>
<evidence type="ECO:0000256" key="3">
    <source>
        <dbReference type="ARBA" id="ARBA00007487"/>
    </source>
</evidence>
<evidence type="ECO:0000256" key="6">
    <source>
        <dbReference type="ARBA" id="ARBA00022490"/>
    </source>
</evidence>
<dbReference type="GO" id="GO:0005737">
    <property type="term" value="C:cytoplasm"/>
    <property type="evidence" value="ECO:0007669"/>
    <property type="project" value="UniProtKB-SubCell"/>
</dbReference>
<evidence type="ECO:0000256" key="10">
    <source>
        <dbReference type="ARBA" id="ARBA00022840"/>
    </source>
</evidence>